<dbReference type="PANTHER" id="PTHR43581:SF2">
    <property type="entry name" value="EXCINUCLEASE ATPASE SUBUNIT"/>
    <property type="match status" value="1"/>
</dbReference>
<dbReference type="SUPFAM" id="SSF52540">
    <property type="entry name" value="P-loop containing nucleoside triphosphate hydrolases"/>
    <property type="match status" value="1"/>
</dbReference>
<dbReference type="PANTHER" id="PTHR43581">
    <property type="entry name" value="ATP/GTP PHOSPHATASE"/>
    <property type="match status" value="1"/>
</dbReference>
<dbReference type="GO" id="GO:0005524">
    <property type="term" value="F:ATP binding"/>
    <property type="evidence" value="ECO:0007669"/>
    <property type="project" value="InterPro"/>
</dbReference>
<reference evidence="3 4" key="1">
    <citation type="submission" date="2018-09" db="EMBL/GenBank/DDBJ databases">
        <title>Murine metabolic-syndrome-specific gut microbial biobank.</title>
        <authorList>
            <person name="Liu C."/>
        </authorList>
    </citation>
    <scope>NUCLEOTIDE SEQUENCE [LARGE SCALE GENOMIC DNA]</scope>
    <source>
        <strain evidence="3 4">0.1xD8-82</strain>
    </source>
</reference>
<sequence>MEIKRRQDSQESLLLKIPTTGMIKEQSMKIDREVVIIYGYNNSGKTSFLSVLNQVFYHKLMENFLLKREGELAVYIPTNRLVLSKAQTEDVKLKDLEEFIYYQRDAQDDYNLHLKRIRDSLMSTEVICRAVARAVREIFNIEIVRTEGRYSDGIENVINIYLNIIWAMLWDRDLENLTEKEFKELTTEKRIYVLIDEIEMFLHVNIQAKLIGSLRKSFQNCCFILTTHSPLLLTRYRQMAVYNIEDGMLYPVENELYYKDLDMVYDELFFVEELPKQIREDINYLGDVIMNRTGDPQKIKDLAKRMKEEYPNLFRKYNKIIVKASYIGEESGIIKKDERASGAVPNGSRVSGRHSGNGYERGI</sequence>
<feature type="region of interest" description="Disordered" evidence="1">
    <location>
        <begin position="339"/>
        <end position="363"/>
    </location>
</feature>
<protein>
    <recommendedName>
        <fullName evidence="2">ATPase AAA-type core domain-containing protein</fullName>
    </recommendedName>
</protein>
<accession>A0A3A9ATT1</accession>
<dbReference type="RefSeq" id="WP_120471393.1">
    <property type="nucleotide sequence ID" value="NZ_RAYQ01000019.1"/>
</dbReference>
<dbReference type="Proteomes" id="UP000280696">
    <property type="component" value="Unassembled WGS sequence"/>
</dbReference>
<evidence type="ECO:0000313" key="3">
    <source>
        <dbReference type="EMBL" id="RKI89745.1"/>
    </source>
</evidence>
<evidence type="ECO:0000256" key="1">
    <source>
        <dbReference type="SAM" id="MobiDB-lite"/>
    </source>
</evidence>
<feature type="domain" description="ATPase AAA-type core" evidence="2">
    <location>
        <begin position="193"/>
        <end position="233"/>
    </location>
</feature>
<dbReference type="Gene3D" id="3.40.50.300">
    <property type="entry name" value="P-loop containing nucleotide triphosphate hydrolases"/>
    <property type="match status" value="1"/>
</dbReference>
<dbReference type="InterPro" id="IPR027417">
    <property type="entry name" value="P-loop_NTPase"/>
</dbReference>
<keyword evidence="4" id="KW-1185">Reference proteome</keyword>
<evidence type="ECO:0000259" key="2">
    <source>
        <dbReference type="Pfam" id="PF13304"/>
    </source>
</evidence>
<gene>
    <name evidence="3" type="ORF">D7V94_16270</name>
</gene>
<name>A0A3A9ATT1_9FIRM</name>
<dbReference type="GO" id="GO:0016887">
    <property type="term" value="F:ATP hydrolysis activity"/>
    <property type="evidence" value="ECO:0007669"/>
    <property type="project" value="InterPro"/>
</dbReference>
<dbReference type="AlphaFoldDB" id="A0A3A9ATT1"/>
<proteinExistence type="predicted"/>
<dbReference type="OrthoDB" id="9784297at2"/>
<dbReference type="EMBL" id="RAYQ01000019">
    <property type="protein sequence ID" value="RKI89745.1"/>
    <property type="molecule type" value="Genomic_DNA"/>
</dbReference>
<organism evidence="3 4">
    <name type="scientific">Parablautia intestinalis</name>
    <dbReference type="NCBI Taxonomy" id="2320100"/>
    <lineage>
        <taxon>Bacteria</taxon>
        <taxon>Bacillati</taxon>
        <taxon>Bacillota</taxon>
        <taxon>Clostridia</taxon>
        <taxon>Lachnospirales</taxon>
        <taxon>Lachnospiraceae</taxon>
        <taxon>Parablautia</taxon>
    </lineage>
</organism>
<dbReference type="InterPro" id="IPR051396">
    <property type="entry name" value="Bact_Antivir_Def_Nuclease"/>
</dbReference>
<dbReference type="InterPro" id="IPR003959">
    <property type="entry name" value="ATPase_AAA_core"/>
</dbReference>
<comment type="caution">
    <text evidence="3">The sequence shown here is derived from an EMBL/GenBank/DDBJ whole genome shotgun (WGS) entry which is preliminary data.</text>
</comment>
<evidence type="ECO:0000313" key="4">
    <source>
        <dbReference type="Proteomes" id="UP000280696"/>
    </source>
</evidence>
<dbReference type="Pfam" id="PF13304">
    <property type="entry name" value="AAA_21"/>
    <property type="match status" value="1"/>
</dbReference>